<dbReference type="EMBL" id="MGGI01000003">
    <property type="protein sequence ID" value="OGM27699.1"/>
    <property type="molecule type" value="Genomic_DNA"/>
</dbReference>
<proteinExistence type="predicted"/>
<sequence length="229" mass="25935">MKNLIAHILEIIGFAKNNKNVVRDILENYVFRKIPRKPKKWNSGKKGNVVLVHGFGGNWSYLKEIGNFVNKLGYRVHVLNELGVNLKPIFESYKILEKYIDNNNLKNLILIGHSKGGIISKYFIDNSPLTDRVKLIISIASPFGGTQLGRLKILNTHEFLPDSAIIQKLNAKTSKNKLFINLFSRKDDVVIPNQNLILKGAKNIKVEVDGHLGILESEKTLREIDKILS</sequence>
<dbReference type="InterPro" id="IPR029058">
    <property type="entry name" value="AB_hydrolase_fold"/>
</dbReference>
<dbReference type="AlphaFoldDB" id="A0A1F7YLD4"/>
<dbReference type="Pfam" id="PF00561">
    <property type="entry name" value="Abhydrolase_1"/>
    <property type="match status" value="1"/>
</dbReference>
<evidence type="ECO:0000313" key="2">
    <source>
        <dbReference type="EMBL" id="OGM27699.1"/>
    </source>
</evidence>
<evidence type="ECO:0000313" key="3">
    <source>
        <dbReference type="Proteomes" id="UP000178851"/>
    </source>
</evidence>
<dbReference type="InterPro" id="IPR000073">
    <property type="entry name" value="AB_hydrolase_1"/>
</dbReference>
<dbReference type="PANTHER" id="PTHR37946:SF1">
    <property type="entry name" value="SLL1969 PROTEIN"/>
    <property type="match status" value="1"/>
</dbReference>
<comment type="caution">
    <text evidence="2">The sequence shown here is derived from an EMBL/GenBank/DDBJ whole genome shotgun (WGS) entry which is preliminary data.</text>
</comment>
<dbReference type="SUPFAM" id="SSF53474">
    <property type="entry name" value="alpha/beta-Hydrolases"/>
    <property type="match status" value="1"/>
</dbReference>
<name>A0A1F7YLD4_9BACT</name>
<feature type="domain" description="AB hydrolase-1" evidence="1">
    <location>
        <begin position="49"/>
        <end position="157"/>
    </location>
</feature>
<dbReference type="PANTHER" id="PTHR37946">
    <property type="entry name" value="SLL1969 PROTEIN"/>
    <property type="match status" value="1"/>
</dbReference>
<dbReference type="Gene3D" id="3.40.50.1820">
    <property type="entry name" value="alpha/beta hydrolase"/>
    <property type="match status" value="1"/>
</dbReference>
<reference evidence="2 3" key="1">
    <citation type="journal article" date="2016" name="Nat. Commun.">
        <title>Thousands of microbial genomes shed light on interconnected biogeochemical processes in an aquifer system.</title>
        <authorList>
            <person name="Anantharaman K."/>
            <person name="Brown C.T."/>
            <person name="Hug L.A."/>
            <person name="Sharon I."/>
            <person name="Castelle C.J."/>
            <person name="Probst A.J."/>
            <person name="Thomas B.C."/>
            <person name="Singh A."/>
            <person name="Wilkins M.J."/>
            <person name="Karaoz U."/>
            <person name="Brodie E.L."/>
            <person name="Williams K.H."/>
            <person name="Hubbard S.S."/>
            <person name="Banfield J.F."/>
        </authorList>
    </citation>
    <scope>NUCLEOTIDE SEQUENCE [LARGE SCALE GENOMIC DNA]</scope>
</reference>
<accession>A0A1F7YLD4</accession>
<protein>
    <recommendedName>
        <fullName evidence="1">AB hydrolase-1 domain-containing protein</fullName>
    </recommendedName>
</protein>
<dbReference type="Proteomes" id="UP000178851">
    <property type="component" value="Unassembled WGS sequence"/>
</dbReference>
<gene>
    <name evidence="2" type="ORF">A2627_04640</name>
</gene>
<evidence type="ECO:0000259" key="1">
    <source>
        <dbReference type="Pfam" id="PF00561"/>
    </source>
</evidence>
<organism evidence="2 3">
    <name type="scientific">Candidatus Woesebacteria bacterium RIFCSPHIGHO2_01_FULL_39_28</name>
    <dbReference type="NCBI Taxonomy" id="1802496"/>
    <lineage>
        <taxon>Bacteria</taxon>
        <taxon>Candidatus Woeseibacteriota</taxon>
    </lineage>
</organism>